<dbReference type="GO" id="GO:0005344">
    <property type="term" value="F:oxygen carrier activity"/>
    <property type="evidence" value="ECO:0007669"/>
    <property type="project" value="UniProtKB-KW"/>
</dbReference>
<evidence type="ECO:0000259" key="7">
    <source>
        <dbReference type="PROSITE" id="PS01033"/>
    </source>
</evidence>
<feature type="chain" id="PRO_5039916508" evidence="6">
    <location>
        <begin position="23"/>
        <end position="204"/>
    </location>
</feature>
<evidence type="ECO:0000256" key="1">
    <source>
        <dbReference type="ARBA" id="ARBA00011245"/>
    </source>
</evidence>
<dbReference type="PROSITE" id="PS01033">
    <property type="entry name" value="GLOBIN"/>
    <property type="match status" value="1"/>
</dbReference>
<keyword evidence="5" id="KW-0813">Transport</keyword>
<organism evidence="8 9">
    <name type="scientific">Spodoptera litura</name>
    <name type="common">Asian cotton leafworm</name>
    <dbReference type="NCBI Taxonomy" id="69820"/>
    <lineage>
        <taxon>Eukaryota</taxon>
        <taxon>Metazoa</taxon>
        <taxon>Ecdysozoa</taxon>
        <taxon>Arthropoda</taxon>
        <taxon>Hexapoda</taxon>
        <taxon>Insecta</taxon>
        <taxon>Pterygota</taxon>
        <taxon>Neoptera</taxon>
        <taxon>Endopterygota</taxon>
        <taxon>Lepidoptera</taxon>
        <taxon>Glossata</taxon>
        <taxon>Ditrysia</taxon>
        <taxon>Noctuoidea</taxon>
        <taxon>Noctuidae</taxon>
        <taxon>Amphipyrinae</taxon>
        <taxon>Spodoptera</taxon>
    </lineage>
</organism>
<dbReference type="AlphaFoldDB" id="A0A9J7ELU0"/>
<dbReference type="OrthoDB" id="436496at2759"/>
<evidence type="ECO:0000256" key="6">
    <source>
        <dbReference type="SAM" id="SignalP"/>
    </source>
</evidence>
<dbReference type="InterPro" id="IPR044399">
    <property type="entry name" value="Mb-like_M"/>
</dbReference>
<evidence type="ECO:0000256" key="3">
    <source>
        <dbReference type="ARBA" id="ARBA00022723"/>
    </source>
</evidence>
<keyword evidence="3" id="KW-0479">Metal-binding</keyword>
<keyword evidence="5" id="KW-0561">Oxygen transport</keyword>
<dbReference type="PANTHER" id="PTHR46783">
    <property type="entry name" value="CYTOGLOBIN"/>
    <property type="match status" value="1"/>
</dbReference>
<dbReference type="InterPro" id="IPR000971">
    <property type="entry name" value="Globin"/>
</dbReference>
<keyword evidence="2 5" id="KW-0349">Heme</keyword>
<dbReference type="GeneID" id="111359524"/>
<dbReference type="RefSeq" id="XP_022830872.1">
    <property type="nucleotide sequence ID" value="XM_022975104.1"/>
</dbReference>
<sequence length="204" mass="23416">MILSRILSMLVVIIALAMFVKSDKTEDGKDTMGALLSYIWWGGDPDVVNEISGLTRREVYLVQKSWAPVNADKVNNGAELLRRFFTAFPASKEFFKMIKNVPDDQYLTNPQFKAHVINLMTSLNLAVENMNQPEIVAAMMNKLGESHGRRKIQEKNFLELKQVIVKMFIEVLKLDETTLGAWGKTVDFWYKHLFETLNKAEQTR</sequence>
<keyword evidence="8" id="KW-1185">Reference proteome</keyword>
<dbReference type="InterPro" id="IPR012292">
    <property type="entry name" value="Globin/Proto"/>
</dbReference>
<dbReference type="Gene3D" id="1.10.490.10">
    <property type="entry name" value="Globins"/>
    <property type="match status" value="1"/>
</dbReference>
<accession>A0A9J7ELU0</accession>
<dbReference type="GO" id="GO:0020037">
    <property type="term" value="F:heme binding"/>
    <property type="evidence" value="ECO:0007669"/>
    <property type="project" value="InterPro"/>
</dbReference>
<dbReference type="GO" id="GO:0019825">
    <property type="term" value="F:oxygen binding"/>
    <property type="evidence" value="ECO:0007669"/>
    <property type="project" value="InterPro"/>
</dbReference>
<evidence type="ECO:0000313" key="8">
    <source>
        <dbReference type="Proteomes" id="UP000301870"/>
    </source>
</evidence>
<keyword evidence="4" id="KW-0408">Iron</keyword>
<dbReference type="Pfam" id="PF00042">
    <property type="entry name" value="Globin"/>
    <property type="match status" value="1"/>
</dbReference>
<comment type="subunit">
    <text evidence="1">Monomer.</text>
</comment>
<name>A0A9J7ELU0_SPOLT</name>
<protein>
    <submittedName>
        <fullName evidence="9">Cytoglobin-1 isoform X1</fullName>
    </submittedName>
</protein>
<dbReference type="GO" id="GO:0016491">
    <property type="term" value="F:oxidoreductase activity"/>
    <property type="evidence" value="ECO:0007669"/>
    <property type="project" value="TreeGrafter"/>
</dbReference>
<keyword evidence="6" id="KW-0732">Signal</keyword>
<dbReference type="GO" id="GO:0005506">
    <property type="term" value="F:iron ion binding"/>
    <property type="evidence" value="ECO:0007669"/>
    <property type="project" value="InterPro"/>
</dbReference>
<proteinExistence type="inferred from homology"/>
<feature type="signal peptide" evidence="6">
    <location>
        <begin position="1"/>
        <end position="22"/>
    </location>
</feature>
<feature type="domain" description="Globin" evidence="7">
    <location>
        <begin position="53"/>
        <end position="198"/>
    </location>
</feature>
<evidence type="ECO:0000256" key="2">
    <source>
        <dbReference type="ARBA" id="ARBA00022617"/>
    </source>
</evidence>
<dbReference type="SUPFAM" id="SSF46458">
    <property type="entry name" value="Globin-like"/>
    <property type="match status" value="1"/>
</dbReference>
<dbReference type="Proteomes" id="UP000301870">
    <property type="component" value="Chromosome 29"/>
</dbReference>
<reference evidence="9" key="1">
    <citation type="submission" date="2025-08" db="UniProtKB">
        <authorList>
            <consortium name="RefSeq"/>
        </authorList>
    </citation>
    <scope>IDENTIFICATION</scope>
    <source>
        <strain evidence="9">Ishihara</strain>
        <tissue evidence="9">Whole body</tissue>
    </source>
</reference>
<dbReference type="CDD" id="cd01040">
    <property type="entry name" value="Mb-like"/>
    <property type="match status" value="1"/>
</dbReference>
<gene>
    <name evidence="9" type="primary">LOC111359524</name>
</gene>
<dbReference type="KEGG" id="sliu:111359524"/>
<evidence type="ECO:0000256" key="4">
    <source>
        <dbReference type="ARBA" id="ARBA00023004"/>
    </source>
</evidence>
<evidence type="ECO:0000313" key="9">
    <source>
        <dbReference type="RefSeq" id="XP_022830872.1"/>
    </source>
</evidence>
<comment type="similarity">
    <text evidence="5">Belongs to the globin family.</text>
</comment>
<dbReference type="PANTHER" id="PTHR46783:SF1">
    <property type="entry name" value="CYTOGLOBIN-1-RELATED"/>
    <property type="match status" value="1"/>
</dbReference>
<dbReference type="InterPro" id="IPR013314">
    <property type="entry name" value="Globin_lamprey/hagfish"/>
</dbReference>
<evidence type="ECO:0000256" key="5">
    <source>
        <dbReference type="RuleBase" id="RU000356"/>
    </source>
</evidence>
<dbReference type="InterPro" id="IPR009050">
    <property type="entry name" value="Globin-like_sf"/>
</dbReference>